<proteinExistence type="predicted"/>
<dbReference type="EMBL" id="JWZX01001768">
    <property type="protein sequence ID" value="KOO32457.1"/>
    <property type="molecule type" value="Genomic_DNA"/>
</dbReference>
<evidence type="ECO:0000313" key="1">
    <source>
        <dbReference type="EMBL" id="KOO32457.1"/>
    </source>
</evidence>
<dbReference type="Proteomes" id="UP000037460">
    <property type="component" value="Unassembled WGS sequence"/>
</dbReference>
<comment type="caution">
    <text evidence="1">The sequence shown here is derived from an EMBL/GenBank/DDBJ whole genome shotgun (WGS) entry which is preliminary data.</text>
</comment>
<accession>A0A0M0K1L2</accession>
<gene>
    <name evidence="1" type="ORF">Ctob_013859</name>
</gene>
<keyword evidence="2" id="KW-1185">Reference proteome</keyword>
<dbReference type="InterPro" id="IPR037151">
    <property type="entry name" value="AlkB-like_sf"/>
</dbReference>
<name>A0A0M0K1L2_9EUKA</name>
<dbReference type="AlphaFoldDB" id="A0A0M0K1L2"/>
<protein>
    <submittedName>
        <fullName evidence="1">Uncharacterized protein</fullName>
    </submittedName>
</protein>
<organism evidence="1 2">
    <name type="scientific">Chrysochromulina tobinii</name>
    <dbReference type="NCBI Taxonomy" id="1460289"/>
    <lineage>
        <taxon>Eukaryota</taxon>
        <taxon>Haptista</taxon>
        <taxon>Haptophyta</taxon>
        <taxon>Prymnesiophyceae</taxon>
        <taxon>Prymnesiales</taxon>
        <taxon>Chrysochromulinaceae</taxon>
        <taxon>Chrysochromulina</taxon>
    </lineage>
</organism>
<sequence>MPLTYLRNRARTAGVHALERLLSEPLPKRRPIEYWSGPSQIGKAEQHPACPGLWVLRQALSPREVSEVRAFAELAMRPPSVESTDGVHATLAAAERECDLMLSKLRELPPGSDLYVEAAEATDAALQRRDELRAKARTTPIPAPPLRTRTRWDWFVYEPGRCMAPMLPHAGDSRALSSRALQRQHFSGFEVFDKAPVDEWLCLASLTESMQPGADAADARLGAATLRRLQTDLPNSWMHGAISADASCMFFQWQHLERGTAVAAHIDADVPPADTVATLSLGTGAHDTVRVGRVVFPLRAGDVYAICGEARWHVDHEVYCSTSDRLSLTIRFAKLADPPTLVTGSCAQLLEATTPTG</sequence>
<evidence type="ECO:0000313" key="2">
    <source>
        <dbReference type="Proteomes" id="UP000037460"/>
    </source>
</evidence>
<dbReference type="SUPFAM" id="SSF51197">
    <property type="entry name" value="Clavaminate synthase-like"/>
    <property type="match status" value="1"/>
</dbReference>
<reference evidence="2" key="1">
    <citation type="journal article" date="2015" name="PLoS Genet.">
        <title>Genome Sequence and Transcriptome Analyses of Chrysochromulina tobin: Metabolic Tools for Enhanced Algal Fitness in the Prominent Order Prymnesiales (Haptophyceae).</title>
        <authorList>
            <person name="Hovde B.T."/>
            <person name="Deodato C.R."/>
            <person name="Hunsperger H.M."/>
            <person name="Ryken S.A."/>
            <person name="Yost W."/>
            <person name="Jha R.K."/>
            <person name="Patterson J."/>
            <person name="Monnat R.J. Jr."/>
            <person name="Barlow S.B."/>
            <person name="Starkenburg S.R."/>
            <person name="Cattolico R.A."/>
        </authorList>
    </citation>
    <scope>NUCLEOTIDE SEQUENCE</scope>
    <source>
        <strain evidence="2">CCMP291</strain>
    </source>
</reference>
<dbReference type="Gene3D" id="2.60.120.590">
    <property type="entry name" value="Alpha-ketoglutarate-dependent dioxygenase AlkB-like"/>
    <property type="match status" value="1"/>
</dbReference>
<dbReference type="OrthoDB" id="412814at2759"/>